<name>A0A0A9DEV9_ARUDO</name>
<proteinExistence type="predicted"/>
<protein>
    <submittedName>
        <fullName evidence="2">Uncharacterized protein</fullName>
    </submittedName>
</protein>
<dbReference type="EMBL" id="GBRH01215588">
    <property type="protein sequence ID" value="JAD82307.1"/>
    <property type="molecule type" value="Transcribed_RNA"/>
</dbReference>
<keyword evidence="1" id="KW-1133">Transmembrane helix</keyword>
<evidence type="ECO:0000313" key="2">
    <source>
        <dbReference type="EMBL" id="JAD82307.1"/>
    </source>
</evidence>
<dbReference type="AlphaFoldDB" id="A0A0A9DEV9"/>
<sequence>MAVGMIFHEIFIVSLLLHCSLMALFLGMYFYVCWRKYRNISKNDLCLSLPQPAWDKMLFWPPHSTVTL</sequence>
<accession>A0A0A9DEV9</accession>
<feature type="transmembrane region" description="Helical" evidence="1">
    <location>
        <begin position="6"/>
        <end position="32"/>
    </location>
</feature>
<reference evidence="2" key="2">
    <citation type="journal article" date="2015" name="Data Brief">
        <title>Shoot transcriptome of the giant reed, Arundo donax.</title>
        <authorList>
            <person name="Barrero R.A."/>
            <person name="Guerrero F.D."/>
            <person name="Moolhuijzen P."/>
            <person name="Goolsby J.A."/>
            <person name="Tidwell J."/>
            <person name="Bellgard S.E."/>
            <person name="Bellgard M.I."/>
        </authorList>
    </citation>
    <scope>NUCLEOTIDE SEQUENCE</scope>
    <source>
        <tissue evidence="2">Shoot tissue taken approximately 20 cm above the soil surface</tissue>
    </source>
</reference>
<evidence type="ECO:0000256" key="1">
    <source>
        <dbReference type="SAM" id="Phobius"/>
    </source>
</evidence>
<keyword evidence="1" id="KW-0472">Membrane</keyword>
<keyword evidence="1" id="KW-0812">Transmembrane</keyword>
<organism evidence="2">
    <name type="scientific">Arundo donax</name>
    <name type="common">Giant reed</name>
    <name type="synonym">Donax arundinaceus</name>
    <dbReference type="NCBI Taxonomy" id="35708"/>
    <lineage>
        <taxon>Eukaryota</taxon>
        <taxon>Viridiplantae</taxon>
        <taxon>Streptophyta</taxon>
        <taxon>Embryophyta</taxon>
        <taxon>Tracheophyta</taxon>
        <taxon>Spermatophyta</taxon>
        <taxon>Magnoliopsida</taxon>
        <taxon>Liliopsida</taxon>
        <taxon>Poales</taxon>
        <taxon>Poaceae</taxon>
        <taxon>PACMAD clade</taxon>
        <taxon>Arundinoideae</taxon>
        <taxon>Arundineae</taxon>
        <taxon>Arundo</taxon>
    </lineage>
</organism>
<reference evidence="2" key="1">
    <citation type="submission" date="2014-09" db="EMBL/GenBank/DDBJ databases">
        <authorList>
            <person name="Magalhaes I.L.F."/>
            <person name="Oliveira U."/>
            <person name="Santos F.R."/>
            <person name="Vidigal T.H.D.A."/>
            <person name="Brescovit A.D."/>
            <person name="Santos A.J."/>
        </authorList>
    </citation>
    <scope>NUCLEOTIDE SEQUENCE</scope>
    <source>
        <tissue evidence="2">Shoot tissue taken approximately 20 cm above the soil surface</tissue>
    </source>
</reference>